<dbReference type="GO" id="GO:0004505">
    <property type="term" value="F:phenylalanine 4-monooxygenase activity"/>
    <property type="evidence" value="ECO:0007669"/>
    <property type="project" value="UniProtKB-EC"/>
</dbReference>
<evidence type="ECO:0000256" key="1">
    <source>
        <dbReference type="ARBA" id="ARBA00001954"/>
    </source>
</evidence>
<dbReference type="PROSITE" id="PS00367">
    <property type="entry name" value="BH4_AAA_HYDROXYL_1"/>
    <property type="match status" value="1"/>
</dbReference>
<evidence type="ECO:0000256" key="4">
    <source>
        <dbReference type="ARBA" id="ARBA00022723"/>
    </source>
</evidence>
<evidence type="ECO:0000259" key="11">
    <source>
        <dbReference type="PROSITE" id="PS51671"/>
    </source>
</evidence>
<keyword evidence="5" id="KW-0560">Oxidoreductase</keyword>
<dbReference type="SUPFAM" id="SSF55021">
    <property type="entry name" value="ACT-like"/>
    <property type="match status" value="1"/>
</dbReference>
<feature type="binding site" evidence="8">
    <location>
        <position position="298"/>
    </location>
    <ligand>
        <name>Fe cation</name>
        <dbReference type="ChEBI" id="CHEBI:24875"/>
    </ligand>
</feature>
<dbReference type="PANTHER" id="PTHR11473:SF24">
    <property type="entry name" value="PHENYLALANINE-4-HYDROXYLASE"/>
    <property type="match status" value="1"/>
</dbReference>
<evidence type="ECO:0000259" key="10">
    <source>
        <dbReference type="PROSITE" id="PS51410"/>
    </source>
</evidence>
<evidence type="ECO:0000256" key="7">
    <source>
        <dbReference type="ARBA" id="ARBA00023033"/>
    </source>
</evidence>
<feature type="binding site" evidence="8">
    <location>
        <position position="293"/>
    </location>
    <ligand>
        <name>Fe cation</name>
        <dbReference type="ChEBI" id="CHEBI:24875"/>
    </ligand>
</feature>
<name>A0A913Z8I6_PATMI</name>
<dbReference type="SUPFAM" id="SSF56534">
    <property type="entry name" value="Aromatic aminoacid monoxygenases, catalytic and oligomerization domains"/>
    <property type="match status" value="1"/>
</dbReference>
<dbReference type="RefSeq" id="XP_038047170.1">
    <property type="nucleotide sequence ID" value="XM_038191242.1"/>
</dbReference>
<dbReference type="AlphaFoldDB" id="A0A913Z8I6"/>
<dbReference type="Pfam" id="PF00351">
    <property type="entry name" value="Biopterin_H"/>
    <property type="match status" value="1"/>
</dbReference>
<dbReference type="PANTHER" id="PTHR11473">
    <property type="entry name" value="AROMATIC AMINO ACID HYDROXYLASE"/>
    <property type="match status" value="1"/>
</dbReference>
<evidence type="ECO:0000313" key="12">
    <source>
        <dbReference type="EnsemblMetazoa" id="XP_038047170.1"/>
    </source>
</evidence>
<keyword evidence="7" id="KW-0503">Monooxygenase</keyword>
<dbReference type="GO" id="GO:0005506">
    <property type="term" value="F:iron ion binding"/>
    <property type="evidence" value="ECO:0007669"/>
    <property type="project" value="InterPro"/>
</dbReference>
<dbReference type="EnsemblMetazoa" id="XM_038191242.1">
    <property type="protein sequence ID" value="XP_038047170.1"/>
    <property type="gene ID" value="LOC119721258"/>
</dbReference>
<dbReference type="InterPro" id="IPR036951">
    <property type="entry name" value="ArAA_hydroxylase_sf"/>
</dbReference>
<keyword evidence="13" id="KW-1185">Reference proteome</keyword>
<reference evidence="12" key="1">
    <citation type="submission" date="2022-11" db="UniProtKB">
        <authorList>
            <consortium name="EnsemblMetazoa"/>
        </authorList>
    </citation>
    <scope>IDENTIFICATION</scope>
</reference>
<evidence type="ECO:0000256" key="5">
    <source>
        <dbReference type="ARBA" id="ARBA00023002"/>
    </source>
</evidence>
<proteinExistence type="inferred from homology"/>
<accession>A0A913Z8I6</accession>
<dbReference type="InterPro" id="IPR019774">
    <property type="entry name" value="Aromatic-AA_hydroxylase_C"/>
</dbReference>
<feature type="domain" description="Biopterin-dependent aromatic amino acid hydroxylase family profile" evidence="10">
    <location>
        <begin position="116"/>
        <end position="460"/>
    </location>
</feature>
<dbReference type="EC" id="1.14.16.1" evidence="3"/>
<evidence type="ECO:0000256" key="9">
    <source>
        <dbReference type="SAM" id="MobiDB-lite"/>
    </source>
</evidence>
<feature type="domain" description="ACT" evidence="11">
    <location>
        <begin position="47"/>
        <end position="125"/>
    </location>
</feature>
<dbReference type="PROSITE" id="PS51410">
    <property type="entry name" value="BH4_AAA_HYDROXYL_2"/>
    <property type="match status" value="1"/>
</dbReference>
<sequence length="460" mass="51540">MEEVPSDSSKFKMQGQGKSDWGEELRQKMTSYNASKTKSGEEASSVTVIFSLDNTVKGLSQILCVLENHSVSLSHIESRSSLSVSATTEFLAVLERGEGSEAKLTDILQQIKECVKSLEVVQGGRNDAVWFPRTLEEMNPCLTRPLYAELEPSHPGAKDPDYLAHRKKCWDVAQNYTIGTPVPRMEYSENQVRTFGAIFSKLKTLYPSNACKEFNEIFPDLVQECNISEEYIPQMEDVSQFVKKRTGFTLRPVSALLSARDFLSALAFRVFPATQYLRHTSSPFYTPEPDLCHELLGHCALLANPEFAQFSQEIGLASMGAPDEYIEKLSSVYWYTVEFGICKESSGRKAYGAGLLSSVAEIQYFLTDEPTVKPFEPSTAIKEVYPVEGFQTTYLLADSFSDALQKIRAFAATIPRPFTVRYNPYTQSIEVLDSKEKLLKVAEQLNGELNQLMDGISKLK</sequence>
<comment type="cofactor">
    <cofactor evidence="1 8">
        <name>Fe(2+)</name>
        <dbReference type="ChEBI" id="CHEBI:29033"/>
    </cofactor>
</comment>
<organism evidence="12 13">
    <name type="scientific">Patiria miniata</name>
    <name type="common">Bat star</name>
    <name type="synonym">Asterina miniata</name>
    <dbReference type="NCBI Taxonomy" id="46514"/>
    <lineage>
        <taxon>Eukaryota</taxon>
        <taxon>Metazoa</taxon>
        <taxon>Echinodermata</taxon>
        <taxon>Eleutherozoa</taxon>
        <taxon>Asterozoa</taxon>
        <taxon>Asteroidea</taxon>
        <taxon>Valvatacea</taxon>
        <taxon>Valvatida</taxon>
        <taxon>Asterinidae</taxon>
        <taxon>Patiria</taxon>
    </lineage>
</organism>
<dbReference type="PRINTS" id="PR00372">
    <property type="entry name" value="FYWHYDRXLASE"/>
</dbReference>
<keyword evidence="4 8" id="KW-0479">Metal-binding</keyword>
<keyword evidence="6 8" id="KW-0408">Iron</keyword>
<feature type="region of interest" description="Disordered" evidence="9">
    <location>
        <begin position="1"/>
        <end position="26"/>
    </location>
</feature>
<dbReference type="OMA" id="VPRMEYS"/>
<dbReference type="Proteomes" id="UP000887568">
    <property type="component" value="Unplaced"/>
</dbReference>
<dbReference type="Gene3D" id="1.10.800.10">
    <property type="entry name" value="Aromatic amino acid hydroxylase"/>
    <property type="match status" value="1"/>
</dbReference>
<dbReference type="InterPro" id="IPR001273">
    <property type="entry name" value="ArAA_hydroxylase"/>
</dbReference>
<feature type="binding site" evidence="8">
    <location>
        <position position="338"/>
    </location>
    <ligand>
        <name>Fe cation</name>
        <dbReference type="ChEBI" id="CHEBI:24875"/>
    </ligand>
</feature>
<dbReference type="GeneID" id="119721258"/>
<protein>
    <recommendedName>
        <fullName evidence="3">phenylalanine 4-monooxygenase</fullName>
        <ecNumber evidence="3">1.14.16.1</ecNumber>
    </recommendedName>
</protein>
<evidence type="ECO:0000256" key="3">
    <source>
        <dbReference type="ARBA" id="ARBA00011995"/>
    </source>
</evidence>
<evidence type="ECO:0000256" key="2">
    <source>
        <dbReference type="ARBA" id="ARBA00009712"/>
    </source>
</evidence>
<dbReference type="InterPro" id="IPR036329">
    <property type="entry name" value="Aro-AA_hydroxylase_C_sf"/>
</dbReference>
<evidence type="ECO:0000256" key="8">
    <source>
        <dbReference type="PIRSR" id="PIRSR601273-2"/>
    </source>
</evidence>
<dbReference type="InterPro" id="IPR045865">
    <property type="entry name" value="ACT-like_dom_sf"/>
</dbReference>
<dbReference type="InterPro" id="IPR002912">
    <property type="entry name" value="ACT_dom"/>
</dbReference>
<dbReference type="PROSITE" id="PS51671">
    <property type="entry name" value="ACT"/>
    <property type="match status" value="1"/>
</dbReference>
<dbReference type="OrthoDB" id="983542at2759"/>
<comment type="similarity">
    <text evidence="2">Belongs to the biopterin-dependent aromatic amino acid hydroxylase family.</text>
</comment>
<evidence type="ECO:0000313" key="13">
    <source>
        <dbReference type="Proteomes" id="UP000887568"/>
    </source>
</evidence>
<dbReference type="InterPro" id="IPR018301">
    <property type="entry name" value="ArAA_hydroxylase_Fe/CU_BS"/>
</dbReference>
<evidence type="ECO:0000256" key="6">
    <source>
        <dbReference type="ARBA" id="ARBA00023004"/>
    </source>
</evidence>